<evidence type="ECO:0000313" key="2">
    <source>
        <dbReference type="Proteomes" id="UP000306196"/>
    </source>
</evidence>
<organism evidence="1 2">
    <name type="scientific">Phragmitibacter flavus</name>
    <dbReference type="NCBI Taxonomy" id="2576071"/>
    <lineage>
        <taxon>Bacteria</taxon>
        <taxon>Pseudomonadati</taxon>
        <taxon>Verrucomicrobiota</taxon>
        <taxon>Verrucomicrobiia</taxon>
        <taxon>Verrucomicrobiales</taxon>
        <taxon>Verrucomicrobiaceae</taxon>
        <taxon>Phragmitibacter</taxon>
    </lineage>
</organism>
<dbReference type="EMBL" id="VAUV01000001">
    <property type="protein sequence ID" value="TLD72687.1"/>
    <property type="molecule type" value="Genomic_DNA"/>
</dbReference>
<dbReference type="AlphaFoldDB" id="A0A5R8KKA7"/>
<dbReference type="NCBIfam" id="TIGR04255">
    <property type="entry name" value="sporadTIGR04255"/>
    <property type="match status" value="1"/>
</dbReference>
<name>A0A5R8KKA7_9BACT</name>
<protein>
    <submittedName>
        <fullName evidence="1">TIGR04255 family protein</fullName>
    </submittedName>
</protein>
<comment type="caution">
    <text evidence="1">The sequence shown here is derived from an EMBL/GenBank/DDBJ whole genome shotgun (WGS) entry which is preliminary data.</text>
</comment>
<reference evidence="1 2" key="1">
    <citation type="submission" date="2019-05" db="EMBL/GenBank/DDBJ databases">
        <title>Verrucobacter flavum gen. nov., sp. nov. a new member of the family Verrucomicrobiaceae.</title>
        <authorList>
            <person name="Szuroczki S."/>
            <person name="Abbaszade G."/>
            <person name="Szabo A."/>
            <person name="Felfoldi T."/>
            <person name="Schumann P."/>
            <person name="Boka K."/>
            <person name="Keki Z."/>
            <person name="Toumi M."/>
            <person name="Toth E."/>
        </authorList>
    </citation>
    <scope>NUCLEOTIDE SEQUENCE [LARGE SCALE GENOMIC DNA]</scope>
    <source>
        <strain evidence="1 2">MG-N-17</strain>
    </source>
</reference>
<accession>A0A5R8KKA7</accession>
<keyword evidence="2" id="KW-1185">Reference proteome</keyword>
<proteinExistence type="predicted"/>
<evidence type="ECO:0000313" key="1">
    <source>
        <dbReference type="EMBL" id="TLD72687.1"/>
    </source>
</evidence>
<sequence>MTFDAPLNGVFKDQILDKMPSMSENNLRLSSPPIVEAVVDIDCDMPVNFNLLTLEAEARSAFGDRYPIFQTQVVEQHQFEPNTDGPAKHRRIRQIQAFQFRQVDKNQLVQVRTQGFSFNRLAPYSNLDDYVMEIERTWSLFVDLTAPIQVKGIRLRYINRLNLPLRGGALETTDFLRISPQLPEQSNLEFSGFLHQHSAVEKGTGNQANIVLASQQIEGSALPMIFDIGVYHAEYGKIENWGWIVEQIMSLRSLKNRIFENTLTESCLNLYRNLG</sequence>
<dbReference type="InterPro" id="IPR026349">
    <property type="entry name" value="CHP04255"/>
</dbReference>
<dbReference type="OrthoDB" id="9812617at2"/>
<gene>
    <name evidence="1" type="ORF">FEM03_01020</name>
</gene>
<dbReference type="RefSeq" id="WP_138084310.1">
    <property type="nucleotide sequence ID" value="NZ_VAUV01000001.1"/>
</dbReference>
<dbReference type="Proteomes" id="UP000306196">
    <property type="component" value="Unassembled WGS sequence"/>
</dbReference>